<proteinExistence type="predicted"/>
<dbReference type="Pfam" id="PF22486">
    <property type="entry name" value="MATH_2"/>
    <property type="match status" value="1"/>
</dbReference>
<feature type="domain" description="MATH" evidence="1">
    <location>
        <begin position="168"/>
        <end position="223"/>
    </location>
</feature>
<dbReference type="InterPro" id="IPR045005">
    <property type="entry name" value="BPM1-6"/>
</dbReference>
<reference evidence="2" key="1">
    <citation type="journal article" date="2002" name="Genome Res.">
        <title>Mosaic organization of orthologous sequences in grass genomes.</title>
        <authorList>
            <person name="Song R."/>
            <person name="Llaca V."/>
            <person name="Messing J."/>
        </authorList>
    </citation>
    <scope>NUCLEOTIDE SEQUENCE</scope>
</reference>
<protein>
    <submittedName>
        <fullName evidence="2">Uncharacterized protein SB234M12.8</fullName>
    </submittedName>
</protein>
<dbReference type="CDD" id="cd00121">
    <property type="entry name" value="MATH"/>
    <property type="match status" value="2"/>
</dbReference>
<gene>
    <name evidence="2" type="primary">SB234M12.8</name>
</gene>
<dbReference type="PANTHER" id="PTHR26379">
    <property type="entry name" value="BTB/POZ AND MATH DOMAIN-CONTAINING PROTEIN 1"/>
    <property type="match status" value="1"/>
</dbReference>
<dbReference type="InterPro" id="IPR002083">
    <property type="entry name" value="MATH/TRAF_dom"/>
</dbReference>
<dbReference type="AlphaFoldDB" id="Q8LJX4"/>
<dbReference type="SUPFAM" id="SSF49599">
    <property type="entry name" value="TRAF domain-like"/>
    <property type="match status" value="2"/>
</dbReference>
<dbReference type="InterPro" id="IPR008974">
    <property type="entry name" value="TRAF-like"/>
</dbReference>
<sequence length="223" mass="24200">MAATSSQAASSGSTATAAIGETIVGSHLLKIDGFSATKDLGVGKSIKSSTFNVGGHTWYIECYPCGADEERAGWVTLFLCLSAHNKEQVEAKCLFTFTDDVEVEDRDYYRSAYEHTYNAENSRGCGSFLLCHRRTCIDLFATRMPEDLRGLPGPSAGASGSTARSVSSVSHVLTIDGYSKTKKMFCPGDSIESEYFGVVGGHPWYIQLYPSRVKEDDDILLSD</sequence>
<dbReference type="PROSITE" id="PS50144">
    <property type="entry name" value="MATH"/>
    <property type="match status" value="2"/>
</dbReference>
<dbReference type="ExpressionAtlas" id="Q8LJX4">
    <property type="expression patterns" value="baseline and differential"/>
</dbReference>
<feature type="domain" description="MATH" evidence="1">
    <location>
        <begin position="24"/>
        <end position="79"/>
    </location>
</feature>
<organism evidence="2">
    <name type="scientific">Sorghum bicolor</name>
    <name type="common">Sorghum</name>
    <name type="synonym">Sorghum vulgare</name>
    <dbReference type="NCBI Taxonomy" id="4558"/>
    <lineage>
        <taxon>Eukaryota</taxon>
        <taxon>Viridiplantae</taxon>
        <taxon>Streptophyta</taxon>
        <taxon>Embryophyta</taxon>
        <taxon>Tracheophyta</taxon>
        <taxon>Spermatophyta</taxon>
        <taxon>Magnoliopsida</taxon>
        <taxon>Liliopsida</taxon>
        <taxon>Poales</taxon>
        <taxon>Poaceae</taxon>
        <taxon>PACMAD clade</taxon>
        <taxon>Panicoideae</taxon>
        <taxon>Andropogonodae</taxon>
        <taxon>Andropogoneae</taxon>
        <taxon>Sorghinae</taxon>
        <taxon>Sorghum</taxon>
    </lineage>
</organism>
<dbReference type="HOGENOM" id="CLU_1241974_0_0_1"/>
<dbReference type="PANTHER" id="PTHR26379:SF477">
    <property type="entry name" value="OS08G0129000 PROTEIN"/>
    <property type="match status" value="1"/>
</dbReference>
<dbReference type="Gene3D" id="2.60.210.10">
    <property type="entry name" value="Apoptosis, Tumor Necrosis Factor Receptor Associated Protein 2, Chain A"/>
    <property type="match status" value="2"/>
</dbReference>
<evidence type="ECO:0000259" key="1">
    <source>
        <dbReference type="PROSITE" id="PS50144"/>
    </source>
</evidence>
<evidence type="ECO:0000313" key="2">
    <source>
        <dbReference type="EMBL" id="AAM94324.1"/>
    </source>
</evidence>
<dbReference type="GO" id="GO:0016567">
    <property type="term" value="P:protein ubiquitination"/>
    <property type="evidence" value="ECO:0007669"/>
    <property type="project" value="InterPro"/>
</dbReference>
<name>Q8LJX4_SORBI</name>
<dbReference type="EMBL" id="AF527809">
    <property type="protein sequence ID" value="AAM94324.1"/>
    <property type="molecule type" value="Genomic_DNA"/>
</dbReference>
<accession>Q8LJX4</accession>